<dbReference type="Pfam" id="PF10668">
    <property type="entry name" value="Phage_terminase"/>
    <property type="match status" value="1"/>
</dbReference>
<feature type="domain" description="PBSX phage terminase small subunit-like N-terminal" evidence="2">
    <location>
        <begin position="1"/>
        <end position="54"/>
    </location>
</feature>
<accession>A0A8S5UKR5</accession>
<evidence type="ECO:0000256" key="1">
    <source>
        <dbReference type="SAM" id="MobiDB-lite"/>
    </source>
</evidence>
<protein>
    <submittedName>
        <fullName evidence="3">Small Terminase</fullName>
    </submittedName>
</protein>
<organism evidence="3">
    <name type="scientific">Myoviridae sp. ctQf419</name>
    <dbReference type="NCBI Taxonomy" id="2825102"/>
    <lineage>
        <taxon>Viruses</taxon>
        <taxon>Duplodnaviria</taxon>
        <taxon>Heunggongvirae</taxon>
        <taxon>Uroviricota</taxon>
        <taxon>Caudoviricetes</taxon>
    </lineage>
</organism>
<dbReference type="EMBL" id="BK016102">
    <property type="protein sequence ID" value="DAF94986.1"/>
    <property type="molecule type" value="Genomic_DNA"/>
</dbReference>
<sequence length="241" mass="27759">MTRARSPDREKARLMWLRSGKTLKLKEIAEKLSKPVDTISRWKREDHWGDKKSTKNQTKKKDQRGAPLGNQNAAGHGAPLGNSNRLVHGRYSKMYWDTVSQEELEMAEDMPFDTEDMLKDQLRLYSIRERRYMQLIAKYKGLEEKARSSVTTDSTSTFLCPEKDNSGKIITDESGKFKRIEQNSVIRTVPIDSVIQSLEAELTKLQEKKLKCILALQDIQDKKKGDQDKGPKVLKVEVEYV</sequence>
<proteinExistence type="predicted"/>
<evidence type="ECO:0000313" key="3">
    <source>
        <dbReference type="EMBL" id="DAF94986.1"/>
    </source>
</evidence>
<evidence type="ECO:0000259" key="2">
    <source>
        <dbReference type="Pfam" id="PF10668"/>
    </source>
</evidence>
<dbReference type="InterPro" id="IPR018925">
    <property type="entry name" value="XtmA-like_N"/>
</dbReference>
<feature type="compositionally biased region" description="Basic and acidic residues" evidence="1">
    <location>
        <begin position="43"/>
        <end position="64"/>
    </location>
</feature>
<name>A0A8S5UKR5_9CAUD</name>
<reference evidence="3" key="1">
    <citation type="journal article" date="2021" name="Proc. Natl. Acad. Sci. U.S.A.">
        <title>A Catalog of Tens of Thousands of Viruses from Human Metagenomes Reveals Hidden Associations with Chronic Diseases.</title>
        <authorList>
            <person name="Tisza M.J."/>
            <person name="Buck C.B."/>
        </authorList>
    </citation>
    <scope>NUCLEOTIDE SEQUENCE</scope>
    <source>
        <strain evidence="3">CtQf419</strain>
    </source>
</reference>
<feature type="region of interest" description="Disordered" evidence="1">
    <location>
        <begin position="43"/>
        <end position="84"/>
    </location>
</feature>
<dbReference type="NCBIfam" id="NF040601">
    <property type="entry name" value="TerS_not_xtmA"/>
    <property type="match status" value="1"/>
</dbReference>